<evidence type="ECO:0000313" key="4">
    <source>
        <dbReference type="EMBL" id="CAK9878915.1"/>
    </source>
</evidence>
<feature type="region of interest" description="Disordered" evidence="1">
    <location>
        <begin position="543"/>
        <end position="562"/>
    </location>
</feature>
<feature type="compositionally biased region" description="Basic and acidic residues" evidence="1">
    <location>
        <begin position="496"/>
        <end position="509"/>
    </location>
</feature>
<proteinExistence type="predicted"/>
<dbReference type="SUPFAM" id="SSF51045">
    <property type="entry name" value="WW domain"/>
    <property type="match status" value="2"/>
</dbReference>
<dbReference type="EMBL" id="OZ023707">
    <property type="protein sequence ID" value="CAK9878915.1"/>
    <property type="molecule type" value="Genomic_DNA"/>
</dbReference>
<feature type="compositionally biased region" description="Polar residues" evidence="1">
    <location>
        <begin position="343"/>
        <end position="360"/>
    </location>
</feature>
<feature type="domain" description="WW" evidence="3">
    <location>
        <begin position="213"/>
        <end position="241"/>
    </location>
</feature>
<dbReference type="Pfam" id="PF00397">
    <property type="entry name" value="WW"/>
    <property type="match status" value="2"/>
</dbReference>
<feature type="region of interest" description="Disordered" evidence="1">
    <location>
        <begin position="491"/>
        <end position="521"/>
    </location>
</feature>
<keyword evidence="2" id="KW-0472">Membrane</keyword>
<accession>A0ABP1BRX5</accession>
<feature type="compositionally biased region" description="Basic and acidic residues" evidence="1">
    <location>
        <begin position="1017"/>
        <end position="1026"/>
    </location>
</feature>
<feature type="compositionally biased region" description="Pro residues" evidence="1">
    <location>
        <begin position="693"/>
        <end position="728"/>
    </location>
</feature>
<evidence type="ECO:0000256" key="1">
    <source>
        <dbReference type="SAM" id="MobiDB-lite"/>
    </source>
</evidence>
<feature type="compositionally biased region" description="Basic and acidic residues" evidence="1">
    <location>
        <begin position="984"/>
        <end position="998"/>
    </location>
</feature>
<evidence type="ECO:0000256" key="2">
    <source>
        <dbReference type="SAM" id="Phobius"/>
    </source>
</evidence>
<dbReference type="SMART" id="SM00456">
    <property type="entry name" value="WW"/>
    <property type="match status" value="2"/>
</dbReference>
<dbReference type="Gene3D" id="2.20.70.10">
    <property type="match status" value="2"/>
</dbReference>
<keyword evidence="2" id="KW-1133">Transmembrane helix</keyword>
<protein>
    <recommendedName>
        <fullName evidence="3">WW domain-containing protein</fullName>
    </recommendedName>
</protein>
<feature type="domain" description="WW" evidence="3">
    <location>
        <begin position="1028"/>
        <end position="1062"/>
    </location>
</feature>
<dbReference type="InterPro" id="IPR036020">
    <property type="entry name" value="WW_dom_sf"/>
</dbReference>
<name>A0ABP1BRX5_9BRYO</name>
<feature type="region of interest" description="Disordered" evidence="1">
    <location>
        <begin position="690"/>
        <end position="750"/>
    </location>
</feature>
<evidence type="ECO:0000259" key="3">
    <source>
        <dbReference type="PROSITE" id="PS50020"/>
    </source>
</evidence>
<feature type="compositionally biased region" description="Pro residues" evidence="1">
    <location>
        <begin position="737"/>
        <end position="746"/>
    </location>
</feature>
<reference evidence="4" key="1">
    <citation type="submission" date="2024-03" db="EMBL/GenBank/DDBJ databases">
        <authorList>
            <consortium name="ELIXIR-Norway"/>
            <consortium name="Elixir Norway"/>
        </authorList>
    </citation>
    <scope>NUCLEOTIDE SEQUENCE</scope>
</reference>
<gene>
    <name evidence="4" type="ORF">CSSPJE1EN2_LOCUS20594</name>
</gene>
<feature type="region of interest" description="Disordered" evidence="1">
    <location>
        <begin position="978"/>
        <end position="1026"/>
    </location>
</feature>
<dbReference type="PROSITE" id="PS01159">
    <property type="entry name" value="WW_DOMAIN_1"/>
    <property type="match status" value="2"/>
</dbReference>
<feature type="transmembrane region" description="Helical" evidence="2">
    <location>
        <begin position="858"/>
        <end position="881"/>
    </location>
</feature>
<keyword evidence="5" id="KW-1185">Reference proteome</keyword>
<dbReference type="PANTHER" id="PTHR47852">
    <property type="entry name" value="OS06G0298400 PROTEIN"/>
    <property type="match status" value="1"/>
</dbReference>
<evidence type="ECO:0000313" key="5">
    <source>
        <dbReference type="Proteomes" id="UP001497522"/>
    </source>
</evidence>
<dbReference type="InterPro" id="IPR001202">
    <property type="entry name" value="WW_dom"/>
</dbReference>
<dbReference type="PANTHER" id="PTHR47852:SF2">
    <property type="entry name" value="WW DOMAIN-CONTAINING PROTEIN"/>
    <property type="match status" value="1"/>
</dbReference>
<dbReference type="PROSITE" id="PS50020">
    <property type="entry name" value="WW_DOMAIN_2"/>
    <property type="match status" value="2"/>
</dbReference>
<organism evidence="4 5">
    <name type="scientific">Sphagnum jensenii</name>
    <dbReference type="NCBI Taxonomy" id="128206"/>
    <lineage>
        <taxon>Eukaryota</taxon>
        <taxon>Viridiplantae</taxon>
        <taxon>Streptophyta</taxon>
        <taxon>Embryophyta</taxon>
        <taxon>Bryophyta</taxon>
        <taxon>Sphagnophytina</taxon>
        <taxon>Sphagnopsida</taxon>
        <taxon>Sphagnales</taxon>
        <taxon>Sphagnaceae</taxon>
        <taxon>Sphagnum</taxon>
    </lineage>
</organism>
<dbReference type="CDD" id="cd00201">
    <property type="entry name" value="WW"/>
    <property type="match status" value="2"/>
</dbReference>
<keyword evidence="2" id="KW-0812">Transmembrane</keyword>
<sequence>MGKRRDRRHAAALGGGGGRRVKLDLWNDDDIAQTTGKGVGHTTSANVDAGDDIKAVGSVQHSSPPALPVHVQENPLSLLGQYSDDDGDEDSTPPAVNGTKVLSLNNANVSEHVDEQVASFLADLETTNMLGDENTTGESVLDVPWDKSTASPTLTEVLKEDGKISTQNGDISENTEALQRRPGMLELGKQGPQLASRLSGTVADHGCDVVCDWQAILLEETGEYYYWNKLTGETTWEKPIALQQHEALMKAREVETSKELDKEQLLEKQHIGKVCSSVSSIESEIGSKVDCEHDGPVNALLAVLEQPVAIPISDSHIDIQNDLHKDLESGIANAFGNGENGADQVQNDNNLTTSPEPNSSEADEDLMNESYDRAEVLVAVLQSPAATLDQNLAGSSEKSGPLNHVEEPVLTDVTLSVELGERLAQQTKVLAGDALQLVPLQVRLAIEAEVRLSDCKAMAEECNNSTDFFWVHTGSQLRRIELELSREEAAASVDAKAQKPQEVTMDRSISDTLQGSKGTLPVKKTHGFRALRPPVTAVRLPTSVDTKEDRISEQGEGTTDNLNEQLGLEVSPPINPTPKIELSNGEVVPEKVPGATELDTDMDVDMEVDMDMDDVISFQAPTVATVLQVQPTSSLIHPQKTYNPYSYPLPSAVSYIPPIILPILPAPVTHPPVAALPLFPVATPLYSTSDLWQPPPPPDDAWDPPPPPESEAAPPPLPEEPPPLPPSPEASHFTLASPPPSPPSSPPVFGSEYTVAAPSLYSWSGDESTTQTVQGDKSVAGTYYSDSAQLLVKYNELENTNHLPAPPASENALALASTTIADNAAKKAGKETKPIQIRSGGLAVPLAGFILAGSVLRLLLLSCLAWICASLMVSCLCFSYCNTAVRGKKRSHSTTVAASLKANKKVSSMVNKWLAAKEELHSSEEDEDKAFFDLEAIEKKRQKEVEEWRSQQLASGGALENANFQPLGTLDWRERVKRAKKAKNKAESKADSKADKDAGASTKPTAAVVAGVPNGEMQKRPDLKELSKDLPSGWQAYWDSESAEVYYGNLTTSETSWERPTSTKALA</sequence>
<feature type="region of interest" description="Disordered" evidence="1">
    <location>
        <begin position="331"/>
        <end position="364"/>
    </location>
</feature>
<dbReference type="Proteomes" id="UP001497522">
    <property type="component" value="Chromosome 6"/>
</dbReference>